<evidence type="ECO:0000313" key="1">
    <source>
        <dbReference type="EMBL" id="MBD8002852.1"/>
    </source>
</evidence>
<name>A0ABR8VDI7_9BACT</name>
<evidence type="ECO:0000313" key="2">
    <source>
        <dbReference type="Proteomes" id="UP000616346"/>
    </source>
</evidence>
<dbReference type="InterPro" id="IPR023214">
    <property type="entry name" value="HAD_sf"/>
</dbReference>
<dbReference type="Pfam" id="PF08282">
    <property type="entry name" value="Hydrolase_3"/>
    <property type="match status" value="1"/>
</dbReference>
<dbReference type="EMBL" id="JACSPQ010000017">
    <property type="protein sequence ID" value="MBD8002852.1"/>
    <property type="molecule type" value="Genomic_DNA"/>
</dbReference>
<reference evidence="1 2" key="1">
    <citation type="submission" date="2020-08" db="EMBL/GenBank/DDBJ databases">
        <title>A Genomic Blueprint of the Chicken Gut Microbiome.</title>
        <authorList>
            <person name="Gilroy R."/>
            <person name="Ravi A."/>
            <person name="Getino M."/>
            <person name="Pursley I."/>
            <person name="Horton D.L."/>
            <person name="Alikhan N.-F."/>
            <person name="Baker D."/>
            <person name="Gharbi K."/>
            <person name="Hall N."/>
            <person name="Watson M."/>
            <person name="Adriaenssens E.M."/>
            <person name="Foster-Nyarko E."/>
            <person name="Jarju S."/>
            <person name="Secka A."/>
            <person name="Antonio M."/>
            <person name="Oren A."/>
            <person name="Chaudhuri R."/>
            <person name="La Ragione R.M."/>
            <person name="Hildebrand F."/>
            <person name="Pallen M.J."/>
        </authorList>
    </citation>
    <scope>NUCLEOTIDE SEQUENCE [LARGE SCALE GENOMIC DNA]</scope>
    <source>
        <strain evidence="1 2">Sa1YUN3</strain>
    </source>
</reference>
<dbReference type="Proteomes" id="UP000616346">
    <property type="component" value="Unassembled WGS sequence"/>
</dbReference>
<dbReference type="InterPro" id="IPR036412">
    <property type="entry name" value="HAD-like_sf"/>
</dbReference>
<gene>
    <name evidence="1" type="ORF">H9626_11620</name>
</gene>
<dbReference type="SUPFAM" id="SSF56784">
    <property type="entry name" value="HAD-like"/>
    <property type="match status" value="1"/>
</dbReference>
<dbReference type="SFLD" id="SFLDG01144">
    <property type="entry name" value="C2.B.4:_PGP_Like"/>
    <property type="match status" value="1"/>
</dbReference>
<dbReference type="Gene3D" id="3.40.50.1000">
    <property type="entry name" value="HAD superfamily/HAD-like"/>
    <property type="match status" value="1"/>
</dbReference>
<accession>A0ABR8VDI7</accession>
<dbReference type="Gene3D" id="3.30.1240.10">
    <property type="match status" value="1"/>
</dbReference>
<organism evidence="1 2">
    <name type="scientific">Phocaeicola faecium</name>
    <dbReference type="NCBI Taxonomy" id="2762213"/>
    <lineage>
        <taxon>Bacteria</taxon>
        <taxon>Pseudomonadati</taxon>
        <taxon>Bacteroidota</taxon>
        <taxon>Bacteroidia</taxon>
        <taxon>Bacteroidales</taxon>
        <taxon>Bacteroidaceae</taxon>
        <taxon>Phocaeicola</taxon>
    </lineage>
</organism>
<dbReference type="SFLD" id="SFLDG01140">
    <property type="entry name" value="C2.B:_Phosphomannomutase_and_P"/>
    <property type="match status" value="1"/>
</dbReference>
<protein>
    <submittedName>
        <fullName evidence="1">Cof-type HAD-IIB family hydrolase</fullName>
    </submittedName>
</protein>
<dbReference type="InterPro" id="IPR006379">
    <property type="entry name" value="HAD-SF_hydro_IIB"/>
</dbReference>
<dbReference type="InterPro" id="IPR000150">
    <property type="entry name" value="Cof"/>
</dbReference>
<dbReference type="PANTHER" id="PTHR10000">
    <property type="entry name" value="PHOSPHOSERINE PHOSPHATASE"/>
    <property type="match status" value="1"/>
</dbReference>
<keyword evidence="2" id="KW-1185">Reference proteome</keyword>
<dbReference type="NCBIfam" id="TIGR00099">
    <property type="entry name" value="Cof-subfamily"/>
    <property type="match status" value="1"/>
</dbReference>
<dbReference type="PANTHER" id="PTHR10000:SF25">
    <property type="entry name" value="PHOSPHATASE YKRA-RELATED"/>
    <property type="match status" value="1"/>
</dbReference>
<dbReference type="PROSITE" id="PS01228">
    <property type="entry name" value="COF_1"/>
    <property type="match status" value="1"/>
</dbReference>
<dbReference type="SFLD" id="SFLDS00003">
    <property type="entry name" value="Haloacid_Dehalogenase"/>
    <property type="match status" value="1"/>
</dbReference>
<proteinExistence type="predicted"/>
<dbReference type="NCBIfam" id="TIGR01484">
    <property type="entry name" value="HAD-SF-IIB"/>
    <property type="match status" value="1"/>
</dbReference>
<dbReference type="RefSeq" id="WP_178255537.1">
    <property type="nucleotide sequence ID" value="NZ_JACSPQ010000017.1"/>
</dbReference>
<comment type="caution">
    <text evidence="1">The sequence shown here is derived from an EMBL/GenBank/DDBJ whole genome shotgun (WGS) entry which is preliminary data.</text>
</comment>
<dbReference type="GO" id="GO:0016787">
    <property type="term" value="F:hydrolase activity"/>
    <property type="evidence" value="ECO:0007669"/>
    <property type="project" value="UniProtKB-KW"/>
</dbReference>
<sequence length="260" mass="29104">MVKAIFFDVDGTLLSFKTHKVPASTREALRLLRAKGVKVFIATGRPKMLMMEAVGDLEFDGYVTLNGSHCFTADHQDIYKNCIPKDDIERLTSYCRRYPEIPFVFVDESGWYITHINDDVENVSRLLEVSVPPLMSAEAMRNKDVLQIMGYFGESEEPKFFSEVLTHCVPMRWHPLFADIIVRGNSKSEGIDRVLAYYGIDLSETMAFGDGGNDIPMLRHVALGVAMGNAAEPVRSAANYVTTSVDDDGILNALKHFNVL</sequence>
<dbReference type="PROSITE" id="PS01229">
    <property type="entry name" value="COF_2"/>
    <property type="match status" value="1"/>
</dbReference>
<keyword evidence="1" id="KW-0378">Hydrolase</keyword>